<dbReference type="InterPro" id="IPR001466">
    <property type="entry name" value="Beta-lactam-related"/>
</dbReference>
<dbReference type="InterPro" id="IPR050789">
    <property type="entry name" value="Diverse_Enzym_Activities"/>
</dbReference>
<dbReference type="InterPro" id="IPR012338">
    <property type="entry name" value="Beta-lactam/transpept-like"/>
</dbReference>
<name>A0A2N5Y7U0_9GAMM</name>
<feature type="domain" description="Beta-lactamase-related" evidence="1">
    <location>
        <begin position="118"/>
        <end position="411"/>
    </location>
</feature>
<evidence type="ECO:0000259" key="1">
    <source>
        <dbReference type="Pfam" id="PF00144"/>
    </source>
</evidence>
<reference evidence="3" key="1">
    <citation type="submission" date="2017-11" db="EMBL/GenBank/DDBJ databases">
        <title>The draft genome sequence of Chromatocurvus sp. F02.</title>
        <authorList>
            <person name="Du Z.-J."/>
            <person name="Chang Y.-Q."/>
        </authorList>
    </citation>
    <scope>NUCLEOTIDE SEQUENCE [LARGE SCALE GENOMIC DNA]</scope>
    <source>
        <strain evidence="3">F02</strain>
    </source>
</reference>
<dbReference type="Pfam" id="PF00144">
    <property type="entry name" value="Beta-lactamase"/>
    <property type="match status" value="1"/>
</dbReference>
<accession>A0A2N5Y7U0</accession>
<dbReference type="AlphaFoldDB" id="A0A2N5Y7U0"/>
<organism evidence="2 3">
    <name type="scientific">Kineobactrum sediminis</name>
    <dbReference type="NCBI Taxonomy" id="1905677"/>
    <lineage>
        <taxon>Bacteria</taxon>
        <taxon>Pseudomonadati</taxon>
        <taxon>Pseudomonadota</taxon>
        <taxon>Gammaproteobacteria</taxon>
        <taxon>Cellvibrionales</taxon>
        <taxon>Halieaceae</taxon>
        <taxon>Kineobactrum</taxon>
    </lineage>
</organism>
<dbReference type="PANTHER" id="PTHR43283">
    <property type="entry name" value="BETA-LACTAMASE-RELATED"/>
    <property type="match status" value="1"/>
</dbReference>
<comment type="caution">
    <text evidence="2">The sequence shown here is derived from an EMBL/GenBank/DDBJ whole genome shotgun (WGS) entry which is preliminary data.</text>
</comment>
<protein>
    <submittedName>
        <fullName evidence="2">6-aminohexanoate hydrolase</fullName>
    </submittedName>
</protein>
<gene>
    <name evidence="2" type="ORF">CWI75_02245</name>
</gene>
<dbReference type="PANTHER" id="PTHR43283:SF7">
    <property type="entry name" value="BETA-LACTAMASE-RELATED DOMAIN-CONTAINING PROTEIN"/>
    <property type="match status" value="1"/>
</dbReference>
<dbReference type="EMBL" id="PKLZ01000001">
    <property type="protein sequence ID" value="PLW84461.1"/>
    <property type="molecule type" value="Genomic_DNA"/>
</dbReference>
<evidence type="ECO:0000313" key="3">
    <source>
        <dbReference type="Proteomes" id="UP000234845"/>
    </source>
</evidence>
<keyword evidence="3" id="KW-1185">Reference proteome</keyword>
<sequence>MLKNRLWIAATVITVGISGVVMADTRQDQAAWMEGFPPPQGSIIRNSDRDFFSFPKLTWSVCHLRQLLPTKAVSRGLAAPVPFEYRPDRNIDQIEFRRSDTGETMSWAEAYTANHTDGLIVLHKGKVLYERYSGCLDELGKHAIMSMTKSIVGLMAEILIAEGVLDEHALAGELVPELKAGAFGNATLRQILNMTTGLKYSEDYTDPKADVWVYNEAASPLPKPPGFEGPRSYFEYLQTIEPEGQHGEAFAYKTINVDAVGWIIARATGKSIAELLSERIWQKIGAEQEAYFTIDSIGTPFAGGGLSGGLRDLARIGQLMLDEGSLNGEQLIPKDAIKSITAGANPEDFAKAGYDTIPNGSYKSLWWLFHNDNGAYAARGVHGQTIYIDPTAQMVIVRFASHPTPGNAANDPTSLPAYQALADYLLN</sequence>
<keyword evidence="2" id="KW-0378">Hydrolase</keyword>
<proteinExistence type="predicted"/>
<dbReference type="GO" id="GO:0016787">
    <property type="term" value="F:hydrolase activity"/>
    <property type="evidence" value="ECO:0007669"/>
    <property type="project" value="UniProtKB-KW"/>
</dbReference>
<dbReference type="SUPFAM" id="SSF56601">
    <property type="entry name" value="beta-lactamase/transpeptidase-like"/>
    <property type="match status" value="1"/>
</dbReference>
<dbReference type="Gene3D" id="3.40.710.10">
    <property type="entry name" value="DD-peptidase/beta-lactamase superfamily"/>
    <property type="match status" value="1"/>
</dbReference>
<evidence type="ECO:0000313" key="2">
    <source>
        <dbReference type="EMBL" id="PLW84461.1"/>
    </source>
</evidence>
<dbReference type="Proteomes" id="UP000234845">
    <property type="component" value="Unassembled WGS sequence"/>
</dbReference>